<sequence>MWCNHHFQSQIAAKPKNAIGTAHCEMTDGLQEDRRVHVEVTRLERRQVRHQQAVHHKEDGYELEAIF</sequence>
<evidence type="ECO:0000313" key="1">
    <source>
        <dbReference type="EMBL" id="KAK7394284.1"/>
    </source>
</evidence>
<keyword evidence="2" id="KW-1185">Reference proteome</keyword>
<protein>
    <submittedName>
        <fullName evidence="1">Uncharacterized protein</fullName>
    </submittedName>
</protein>
<accession>A0AAN9SCZ8</accession>
<name>A0AAN9SCZ8_PSOTE</name>
<dbReference type="EMBL" id="JAYMYS010000004">
    <property type="protein sequence ID" value="KAK7394284.1"/>
    <property type="molecule type" value="Genomic_DNA"/>
</dbReference>
<evidence type="ECO:0000313" key="2">
    <source>
        <dbReference type="Proteomes" id="UP001386955"/>
    </source>
</evidence>
<organism evidence="1 2">
    <name type="scientific">Psophocarpus tetragonolobus</name>
    <name type="common">Winged bean</name>
    <name type="synonym">Dolichos tetragonolobus</name>
    <dbReference type="NCBI Taxonomy" id="3891"/>
    <lineage>
        <taxon>Eukaryota</taxon>
        <taxon>Viridiplantae</taxon>
        <taxon>Streptophyta</taxon>
        <taxon>Embryophyta</taxon>
        <taxon>Tracheophyta</taxon>
        <taxon>Spermatophyta</taxon>
        <taxon>Magnoliopsida</taxon>
        <taxon>eudicotyledons</taxon>
        <taxon>Gunneridae</taxon>
        <taxon>Pentapetalae</taxon>
        <taxon>rosids</taxon>
        <taxon>fabids</taxon>
        <taxon>Fabales</taxon>
        <taxon>Fabaceae</taxon>
        <taxon>Papilionoideae</taxon>
        <taxon>50 kb inversion clade</taxon>
        <taxon>NPAAA clade</taxon>
        <taxon>indigoferoid/millettioid clade</taxon>
        <taxon>Phaseoleae</taxon>
        <taxon>Psophocarpus</taxon>
    </lineage>
</organism>
<proteinExistence type="predicted"/>
<dbReference type="Proteomes" id="UP001386955">
    <property type="component" value="Unassembled WGS sequence"/>
</dbReference>
<dbReference type="AlphaFoldDB" id="A0AAN9SCZ8"/>
<gene>
    <name evidence="1" type="ORF">VNO78_14806</name>
</gene>
<reference evidence="1 2" key="1">
    <citation type="submission" date="2024-01" db="EMBL/GenBank/DDBJ databases">
        <title>The genomes of 5 underutilized Papilionoideae crops provide insights into root nodulation and disease resistanc.</title>
        <authorList>
            <person name="Jiang F."/>
        </authorList>
    </citation>
    <scope>NUCLEOTIDE SEQUENCE [LARGE SCALE GENOMIC DNA]</scope>
    <source>
        <strain evidence="1">DUOXIRENSHENG_FW03</strain>
        <tissue evidence="1">Leaves</tissue>
    </source>
</reference>
<comment type="caution">
    <text evidence="1">The sequence shown here is derived from an EMBL/GenBank/DDBJ whole genome shotgun (WGS) entry which is preliminary data.</text>
</comment>